<dbReference type="RefSeq" id="WP_313764277.1">
    <property type="nucleotide sequence ID" value="NZ_BAAAVH010000121.1"/>
</dbReference>
<feature type="region of interest" description="Disordered" evidence="1">
    <location>
        <begin position="184"/>
        <end position="232"/>
    </location>
</feature>
<feature type="transmembrane region" description="Helical" evidence="2">
    <location>
        <begin position="158"/>
        <end position="176"/>
    </location>
</feature>
<dbReference type="Pfam" id="PF03734">
    <property type="entry name" value="YkuD"/>
    <property type="match status" value="1"/>
</dbReference>
<evidence type="ECO:0000313" key="4">
    <source>
        <dbReference type="EMBL" id="MFC5885303.1"/>
    </source>
</evidence>
<feature type="compositionally biased region" description="Low complexity" evidence="1">
    <location>
        <begin position="199"/>
        <end position="226"/>
    </location>
</feature>
<dbReference type="PANTHER" id="PTHR38589">
    <property type="entry name" value="BLR0621 PROTEIN"/>
    <property type="match status" value="1"/>
</dbReference>
<feature type="compositionally biased region" description="Basic and acidic residues" evidence="1">
    <location>
        <begin position="93"/>
        <end position="102"/>
    </location>
</feature>
<feature type="compositionally biased region" description="Low complexity" evidence="1">
    <location>
        <begin position="126"/>
        <end position="136"/>
    </location>
</feature>
<dbReference type="Proteomes" id="UP001596067">
    <property type="component" value="Unassembled WGS sequence"/>
</dbReference>
<sequence length="430" mass="44644">MSGSHRATTYPPYEPMHEPGYEVPQPSYGVYEQASYPAYDASEQYGTGGNQSYGAYQTYDGQAGHQGYGGYESHDAFDAYDQPFGPYPGRAPVDAHEPDPGHEQGPSYDPDSVFAPAPAPVPGPSTAPAAPDAPAPVGSRTAARGHRRKPKKKRHGKAITAGTALLLAAAAGWYTVGQDGAKPGVTAADGPGPEGVSTPDQPAPQAAAPAAQAAADRQAEAPAAARSEARPDASVAAIPGLGAAFTARIPAETTQVVLASGEDKNANKNTVTLWTRTPEGRWLAGETWHGHNGNSGWTTDHKEGDLRSPIGVFSLTDAGGRKADPGGKLPYDKDPAFVVSGTGFFGDQLEGSFDYVVAINYNRVAGNSPLDPRRPMGSKKGGGIWIHVDHDGPTHGCVSIPEDKMAELIRTLDPAAHPVIVMGDAASLAA</sequence>
<protein>
    <submittedName>
        <fullName evidence="4">L,D-transpeptidase family protein</fullName>
    </submittedName>
</protein>
<name>A0ABW1ETF6_9ACTN</name>
<feature type="region of interest" description="Disordered" evidence="1">
    <location>
        <begin position="82"/>
        <end position="158"/>
    </location>
</feature>
<comment type="caution">
    <text evidence="4">The sequence shown here is derived from an EMBL/GenBank/DDBJ whole genome shotgun (WGS) entry which is preliminary data.</text>
</comment>
<keyword evidence="5" id="KW-1185">Reference proteome</keyword>
<evidence type="ECO:0000256" key="1">
    <source>
        <dbReference type="SAM" id="MobiDB-lite"/>
    </source>
</evidence>
<evidence type="ECO:0000256" key="2">
    <source>
        <dbReference type="SAM" id="Phobius"/>
    </source>
</evidence>
<evidence type="ECO:0000313" key="5">
    <source>
        <dbReference type="Proteomes" id="UP001596067"/>
    </source>
</evidence>
<gene>
    <name evidence="4" type="ORF">ACFP0N_09990</name>
</gene>
<proteinExistence type="predicted"/>
<dbReference type="InterPro" id="IPR005490">
    <property type="entry name" value="LD_TPept_cat_dom"/>
</dbReference>
<feature type="domain" description="L,D-TPase catalytic" evidence="3">
    <location>
        <begin position="302"/>
        <end position="421"/>
    </location>
</feature>
<organism evidence="4 5">
    <name type="scientific">Kitasatospora aburaviensis</name>
    <dbReference type="NCBI Taxonomy" id="67265"/>
    <lineage>
        <taxon>Bacteria</taxon>
        <taxon>Bacillati</taxon>
        <taxon>Actinomycetota</taxon>
        <taxon>Actinomycetes</taxon>
        <taxon>Kitasatosporales</taxon>
        <taxon>Streptomycetaceae</taxon>
        <taxon>Kitasatospora</taxon>
    </lineage>
</organism>
<dbReference type="EMBL" id="JBHSOD010000009">
    <property type="protein sequence ID" value="MFC5885303.1"/>
    <property type="molecule type" value="Genomic_DNA"/>
</dbReference>
<dbReference type="PANTHER" id="PTHR38589:SF1">
    <property type="entry name" value="BLR0621 PROTEIN"/>
    <property type="match status" value="1"/>
</dbReference>
<keyword evidence="2" id="KW-0812">Transmembrane</keyword>
<keyword evidence="2" id="KW-0472">Membrane</keyword>
<keyword evidence="2" id="KW-1133">Transmembrane helix</keyword>
<feature type="region of interest" description="Disordered" evidence="1">
    <location>
        <begin position="1"/>
        <end position="26"/>
    </location>
</feature>
<evidence type="ECO:0000259" key="3">
    <source>
        <dbReference type="Pfam" id="PF03734"/>
    </source>
</evidence>
<feature type="compositionally biased region" description="Basic residues" evidence="1">
    <location>
        <begin position="143"/>
        <end position="157"/>
    </location>
</feature>
<reference evidence="5" key="1">
    <citation type="journal article" date="2019" name="Int. J. Syst. Evol. Microbiol.">
        <title>The Global Catalogue of Microorganisms (GCM) 10K type strain sequencing project: providing services to taxonomists for standard genome sequencing and annotation.</title>
        <authorList>
            <consortium name="The Broad Institute Genomics Platform"/>
            <consortium name="The Broad Institute Genome Sequencing Center for Infectious Disease"/>
            <person name="Wu L."/>
            <person name="Ma J."/>
        </authorList>
    </citation>
    <scope>NUCLEOTIDE SEQUENCE [LARGE SCALE GENOMIC DNA]</scope>
    <source>
        <strain evidence="5">CGMCC 4.1469</strain>
    </source>
</reference>
<accession>A0ABW1ETF6</accession>